<evidence type="ECO:0000313" key="19">
    <source>
        <dbReference type="Proteomes" id="UP000647133"/>
    </source>
</evidence>
<dbReference type="PANTHER" id="PTHR33619:SF3">
    <property type="entry name" value="POLYSACCHARIDE EXPORT PROTEIN GFCE-RELATED"/>
    <property type="match status" value="1"/>
</dbReference>
<comment type="subcellular location">
    <subcellularLocation>
        <location evidence="1">Cell outer membrane</location>
        <topology evidence="1">Multi-pass membrane protein</topology>
    </subcellularLocation>
</comment>
<name>A0ABR9AMR1_9BACT</name>
<evidence type="ECO:0000256" key="8">
    <source>
        <dbReference type="ARBA" id="ARBA00023047"/>
    </source>
</evidence>
<keyword evidence="8" id="KW-0625">Polysaccharide transport</keyword>
<reference evidence="18 19" key="1">
    <citation type="submission" date="2020-09" db="EMBL/GenBank/DDBJ databases">
        <title>Echinicola sp. CAU 1574 isolated from sand of Sido Beach.</title>
        <authorList>
            <person name="Kim W."/>
        </authorList>
    </citation>
    <scope>NUCLEOTIDE SEQUENCE [LARGE SCALE GENOMIC DNA]</scope>
    <source>
        <strain evidence="18 19">CAU 1574</strain>
    </source>
</reference>
<dbReference type="PANTHER" id="PTHR33619">
    <property type="entry name" value="POLYSACCHARIDE EXPORT PROTEIN GFCE-RELATED"/>
    <property type="match status" value="1"/>
</dbReference>
<dbReference type="Pfam" id="PF10531">
    <property type="entry name" value="SLBB"/>
    <property type="match status" value="4"/>
</dbReference>
<feature type="domain" description="SLBB" evidence="17">
    <location>
        <begin position="401"/>
        <end position="480"/>
    </location>
</feature>
<evidence type="ECO:0000259" key="15">
    <source>
        <dbReference type="Pfam" id="PF02563"/>
    </source>
</evidence>
<keyword evidence="9" id="KW-0406">Ion transport</keyword>
<dbReference type="Gene3D" id="3.10.560.10">
    <property type="entry name" value="Outer membrane lipoprotein wza domain like"/>
    <property type="match status" value="6"/>
</dbReference>
<dbReference type="Pfam" id="PF22461">
    <property type="entry name" value="SLBB_2"/>
    <property type="match status" value="1"/>
</dbReference>
<evidence type="ECO:0000256" key="14">
    <source>
        <dbReference type="ARBA" id="ARBA00023288"/>
    </source>
</evidence>
<dbReference type="InterPro" id="IPR049712">
    <property type="entry name" value="Poly_export"/>
</dbReference>
<evidence type="ECO:0000259" key="16">
    <source>
        <dbReference type="Pfam" id="PF10531"/>
    </source>
</evidence>
<evidence type="ECO:0000259" key="17">
    <source>
        <dbReference type="Pfam" id="PF22461"/>
    </source>
</evidence>
<keyword evidence="19" id="KW-1185">Reference proteome</keyword>
<dbReference type="Gene3D" id="3.30.1950.10">
    <property type="entry name" value="wza like domain"/>
    <property type="match status" value="1"/>
</dbReference>
<keyword evidence="11" id="KW-0472">Membrane</keyword>
<evidence type="ECO:0000313" key="18">
    <source>
        <dbReference type="EMBL" id="MBD8490094.1"/>
    </source>
</evidence>
<evidence type="ECO:0000256" key="13">
    <source>
        <dbReference type="ARBA" id="ARBA00023237"/>
    </source>
</evidence>
<evidence type="ECO:0000256" key="10">
    <source>
        <dbReference type="ARBA" id="ARBA00023114"/>
    </source>
</evidence>
<evidence type="ECO:0000256" key="9">
    <source>
        <dbReference type="ARBA" id="ARBA00023065"/>
    </source>
</evidence>
<sequence>MSINIKSFYLTIILFLSAIALHAQSLSDIQNVKVDELSDAQIKTLILKAEEQGISKSQIPALAQERGLSAMEASKLATRLNQLSTSGPEVDQESAVDTGVQREVYAPVSGGMNVEDSAGLDETEKKIFGYGLFHNKKLNFSPSLNIPTPQSYVIGTGDQLLIDVYGNSQQSYDLTVNPEGRVYIPNVGPIQVGGASIVAATARIKEQLSRIYADLNNSNPNTFIQIRLGNIRSIQVSMVGELSNPGTYTLPSFASVFNALYAAGGPNKEGSFRSIKVFRDSRQVAEVDVYEFLVKGNQQQNIRLQDNDVIMVPAVQTRVEIQGPVRRPGLFEILPQEDIKDLIRYAGGFKSEAYTGRLGVRRLSDDARKVADVSQEQFENFKVQDGDVFLVGEKLNRFENRVQVSGAVYHPGEFALFEGMTVKDLISKADGLRGEAFLNRATLYRTQEDMTLEIVPVDVQGVVNGTVTDIPLQREDVLHIPSKYDLKEEFYVKISGEINRPGAFAFAENMTVEDLVLKAGGFKESASDAYIEVARRVKDRTDGQIAEIFTLDIDQNLEINGKDKEVVLQPFDHVIIRRSPGFQREQMVRIEGEVNYPGQYTIATATERISDLLKRAGGLNQFAYAKGATLIRRTEFYSPQSDNEIKSQELREVKNNLIKEDGKNTEAENNILSRIDEKIGEKGGDLANQKGLASGEFKINRVKDVAASDSSRVAEVEFRTEELIGIDLKYIMEHPESDQDLILMEGDVLSIPKELQTVRMRGEVLFPTSARYESGKGFKNYISRAGGFTDQARKGKAYVVYANGDVQRTKKILFFKNYPSIEPGAEIIIPQKPERQPMSATNWIGLASSMATLAILIDRLAQ</sequence>
<evidence type="ECO:0000256" key="11">
    <source>
        <dbReference type="ARBA" id="ARBA00023136"/>
    </source>
</evidence>
<keyword evidence="13" id="KW-0998">Cell outer membrane</keyword>
<protein>
    <submittedName>
        <fullName evidence="18">SLBB domain-containing protein</fullName>
    </submittedName>
</protein>
<keyword evidence="5" id="KW-0762">Sugar transport</keyword>
<feature type="domain" description="Soluble ligand binding" evidence="16">
    <location>
        <begin position="587"/>
        <end position="633"/>
    </location>
</feature>
<feature type="domain" description="Soluble ligand binding" evidence="16">
    <location>
        <begin position="319"/>
        <end position="363"/>
    </location>
</feature>
<keyword evidence="4" id="KW-1134">Transmembrane beta strand</keyword>
<evidence type="ECO:0000256" key="4">
    <source>
        <dbReference type="ARBA" id="ARBA00022452"/>
    </source>
</evidence>
<dbReference type="InterPro" id="IPR003715">
    <property type="entry name" value="Poly_export_N"/>
</dbReference>
<keyword evidence="7" id="KW-0732">Signal</keyword>
<comment type="caution">
    <text evidence="18">The sequence shown here is derived from an EMBL/GenBank/DDBJ whole genome shotgun (WGS) entry which is preliminary data.</text>
</comment>
<evidence type="ECO:0000256" key="7">
    <source>
        <dbReference type="ARBA" id="ARBA00022729"/>
    </source>
</evidence>
<dbReference type="Pfam" id="PF02563">
    <property type="entry name" value="Poly_export"/>
    <property type="match status" value="1"/>
</dbReference>
<proteinExistence type="inferred from homology"/>
<feature type="domain" description="Soluble ligand binding" evidence="16">
    <location>
        <begin position="491"/>
        <end position="543"/>
    </location>
</feature>
<dbReference type="InterPro" id="IPR054765">
    <property type="entry name" value="SLBB_dom"/>
</dbReference>
<gene>
    <name evidence="18" type="ORF">IFO69_15160</name>
</gene>
<keyword evidence="14" id="KW-0449">Lipoprotein</keyword>
<evidence type="ECO:0000256" key="1">
    <source>
        <dbReference type="ARBA" id="ARBA00004571"/>
    </source>
</evidence>
<keyword evidence="12" id="KW-0564">Palmitate</keyword>
<keyword evidence="10" id="KW-0626">Porin</keyword>
<evidence type="ECO:0000256" key="5">
    <source>
        <dbReference type="ARBA" id="ARBA00022597"/>
    </source>
</evidence>
<feature type="domain" description="Polysaccharide export protein N-terminal" evidence="15">
    <location>
        <begin position="147"/>
        <end position="213"/>
    </location>
</feature>
<keyword evidence="6" id="KW-0812">Transmembrane</keyword>
<evidence type="ECO:0000256" key="2">
    <source>
        <dbReference type="ARBA" id="ARBA00009450"/>
    </source>
</evidence>
<dbReference type="InterPro" id="IPR019554">
    <property type="entry name" value="Soluble_ligand-bd"/>
</dbReference>
<feature type="domain" description="Soluble ligand binding" evidence="16">
    <location>
        <begin position="236"/>
        <end position="282"/>
    </location>
</feature>
<organism evidence="18 19">
    <name type="scientific">Echinicola arenosa</name>
    <dbReference type="NCBI Taxonomy" id="2774144"/>
    <lineage>
        <taxon>Bacteria</taxon>
        <taxon>Pseudomonadati</taxon>
        <taxon>Bacteroidota</taxon>
        <taxon>Cytophagia</taxon>
        <taxon>Cytophagales</taxon>
        <taxon>Cyclobacteriaceae</taxon>
        <taxon>Echinicola</taxon>
    </lineage>
</organism>
<evidence type="ECO:0000256" key="6">
    <source>
        <dbReference type="ARBA" id="ARBA00022692"/>
    </source>
</evidence>
<dbReference type="Proteomes" id="UP000647133">
    <property type="component" value="Unassembled WGS sequence"/>
</dbReference>
<dbReference type="RefSeq" id="WP_192010974.1">
    <property type="nucleotide sequence ID" value="NZ_JACYTQ010000005.1"/>
</dbReference>
<comment type="similarity">
    <text evidence="2">Belongs to the BexD/CtrA/VexA family.</text>
</comment>
<evidence type="ECO:0000256" key="3">
    <source>
        <dbReference type="ARBA" id="ARBA00022448"/>
    </source>
</evidence>
<keyword evidence="3" id="KW-0813">Transport</keyword>
<dbReference type="EMBL" id="JACYTQ010000005">
    <property type="protein sequence ID" value="MBD8490094.1"/>
    <property type="molecule type" value="Genomic_DNA"/>
</dbReference>
<accession>A0ABR9AMR1</accession>
<evidence type="ECO:0000256" key="12">
    <source>
        <dbReference type="ARBA" id="ARBA00023139"/>
    </source>
</evidence>